<reference evidence="8 9" key="1">
    <citation type="journal article" date="2019" name="Sci. Rep.">
        <title>Comparative genomics of chytrid fungi reveal insights into the obligate biotrophic and pathogenic lifestyle of Synchytrium endobioticum.</title>
        <authorList>
            <person name="van de Vossenberg B.T.L.H."/>
            <person name="Warris S."/>
            <person name="Nguyen H.D.T."/>
            <person name="van Gent-Pelzer M.P.E."/>
            <person name="Joly D.L."/>
            <person name="van de Geest H.C."/>
            <person name="Bonants P.J.M."/>
            <person name="Smith D.S."/>
            <person name="Levesque C.A."/>
            <person name="van der Lee T.A.J."/>
        </authorList>
    </citation>
    <scope>NUCLEOTIDE SEQUENCE [LARGE SCALE GENOMIC DNA]</scope>
    <source>
        <strain evidence="8 9">CBS 809.83</strain>
    </source>
</reference>
<dbReference type="InterPro" id="IPR013632">
    <property type="entry name" value="Rad51_C"/>
</dbReference>
<keyword evidence="2" id="KW-0547">Nucleotide-binding</keyword>
<dbReference type="Pfam" id="PF08423">
    <property type="entry name" value="Rad51"/>
    <property type="match status" value="1"/>
</dbReference>
<protein>
    <recommendedName>
        <fullName evidence="7">RecA family profile 1 domain-containing protein</fullName>
    </recommendedName>
</protein>
<dbReference type="SUPFAM" id="SSF52540">
    <property type="entry name" value="P-loop containing nucleoside triphosphate hydrolases"/>
    <property type="match status" value="1"/>
</dbReference>
<dbReference type="InterPro" id="IPR016467">
    <property type="entry name" value="DNA_recomb/repair_RecA-like"/>
</dbReference>
<dbReference type="CDD" id="cd19491">
    <property type="entry name" value="XRCC3"/>
    <property type="match status" value="1"/>
</dbReference>
<feature type="domain" description="RecA family profile 1" evidence="7">
    <location>
        <begin position="59"/>
        <end position="233"/>
    </location>
</feature>
<evidence type="ECO:0000256" key="1">
    <source>
        <dbReference type="ARBA" id="ARBA00004123"/>
    </source>
</evidence>
<dbReference type="GO" id="GO:0033065">
    <property type="term" value="C:Rad51C-XRCC3 complex"/>
    <property type="evidence" value="ECO:0007669"/>
    <property type="project" value="TreeGrafter"/>
</dbReference>
<comment type="caution">
    <text evidence="8">The sequence shown here is derived from an EMBL/GenBank/DDBJ whole genome shotgun (WGS) entry which is preliminary data.</text>
</comment>
<keyword evidence="3" id="KW-0227">DNA damage</keyword>
<name>A0A507E3P9_9FUNG</name>
<dbReference type="GO" id="GO:0000400">
    <property type="term" value="F:four-way junction DNA binding"/>
    <property type="evidence" value="ECO:0007669"/>
    <property type="project" value="TreeGrafter"/>
</dbReference>
<evidence type="ECO:0000313" key="9">
    <source>
        <dbReference type="Proteomes" id="UP000318582"/>
    </source>
</evidence>
<keyword evidence="9" id="KW-1185">Reference proteome</keyword>
<dbReference type="GO" id="GO:0140664">
    <property type="term" value="F:ATP-dependent DNA damage sensor activity"/>
    <property type="evidence" value="ECO:0007669"/>
    <property type="project" value="InterPro"/>
</dbReference>
<dbReference type="GO" id="GO:0061982">
    <property type="term" value="P:meiosis I cell cycle process"/>
    <property type="evidence" value="ECO:0007669"/>
    <property type="project" value="UniProtKB-ARBA"/>
</dbReference>
<organism evidence="8 9">
    <name type="scientific">Powellomyces hirtus</name>
    <dbReference type="NCBI Taxonomy" id="109895"/>
    <lineage>
        <taxon>Eukaryota</taxon>
        <taxon>Fungi</taxon>
        <taxon>Fungi incertae sedis</taxon>
        <taxon>Chytridiomycota</taxon>
        <taxon>Chytridiomycota incertae sedis</taxon>
        <taxon>Chytridiomycetes</taxon>
        <taxon>Spizellomycetales</taxon>
        <taxon>Powellomycetaceae</taxon>
        <taxon>Powellomyces</taxon>
    </lineage>
</organism>
<sequence>MILVAQFATAEDVLLSSESELAKRARIKGEDAKALLRQLSSQLFSAPKHQTAQELFMRSTDGLSTGDKLLDELLRGGLRPGVTEVFGKSGVGKTQLALQLCVMATAPAHLGGLDGGAIYIATEQPFPITRFHDIALSRLPTLDPIQVLDRTHIIHIRDQETQQHVLSYCLSPAIARLKARVVIIDSIAANFRGDEGASELNVALRANMLYEIGRALKTAAHDHQCVIVCLNQVVDVFEGARHGQVLGGFKGASPSLQLNMNNMKLAAGKNEVAPSLGLAWSNMVNTRIKLSRVNIAPGNLLGQARLLDAETAEHLFNHGAGCRGKDDR</sequence>
<dbReference type="GO" id="GO:0045003">
    <property type="term" value="P:double-strand break repair via synthesis-dependent strand annealing"/>
    <property type="evidence" value="ECO:0007669"/>
    <property type="project" value="TreeGrafter"/>
</dbReference>
<dbReference type="Gene3D" id="3.40.50.300">
    <property type="entry name" value="P-loop containing nucleotide triphosphate hydrolases"/>
    <property type="match status" value="1"/>
</dbReference>
<proteinExistence type="predicted"/>
<dbReference type="InterPro" id="IPR020588">
    <property type="entry name" value="RecA_ATP-bd"/>
</dbReference>
<dbReference type="AlphaFoldDB" id="A0A507E3P9"/>
<dbReference type="PANTHER" id="PTHR46487:SF1">
    <property type="entry name" value="DNA REPAIR PROTEIN XRCC3"/>
    <property type="match status" value="1"/>
</dbReference>
<evidence type="ECO:0000256" key="4">
    <source>
        <dbReference type="ARBA" id="ARBA00022840"/>
    </source>
</evidence>
<dbReference type="Proteomes" id="UP000318582">
    <property type="component" value="Unassembled WGS sequence"/>
</dbReference>
<dbReference type="PANTHER" id="PTHR46487">
    <property type="entry name" value="DNA REPAIR PROTEIN XRCC3"/>
    <property type="match status" value="1"/>
</dbReference>
<keyword evidence="5" id="KW-0234">DNA repair</keyword>
<dbReference type="InterPro" id="IPR047348">
    <property type="entry name" value="XRCC3-like_C"/>
</dbReference>
<dbReference type="EMBL" id="QEAQ01000045">
    <property type="protein sequence ID" value="TPX57925.1"/>
    <property type="molecule type" value="Genomic_DNA"/>
</dbReference>
<dbReference type="STRING" id="109895.A0A507E3P9"/>
<dbReference type="PIRSF" id="PIRSF005856">
    <property type="entry name" value="Rad51"/>
    <property type="match status" value="1"/>
</dbReference>
<evidence type="ECO:0000259" key="7">
    <source>
        <dbReference type="PROSITE" id="PS50162"/>
    </source>
</evidence>
<dbReference type="PROSITE" id="PS50162">
    <property type="entry name" value="RECA_2"/>
    <property type="match status" value="1"/>
</dbReference>
<accession>A0A507E3P9</accession>
<evidence type="ECO:0000256" key="2">
    <source>
        <dbReference type="ARBA" id="ARBA00022741"/>
    </source>
</evidence>
<evidence type="ECO:0000256" key="5">
    <source>
        <dbReference type="ARBA" id="ARBA00023204"/>
    </source>
</evidence>
<dbReference type="GO" id="GO:0071140">
    <property type="term" value="P:resolution of mitotic recombination intermediates"/>
    <property type="evidence" value="ECO:0007669"/>
    <property type="project" value="TreeGrafter"/>
</dbReference>
<evidence type="ECO:0000256" key="6">
    <source>
        <dbReference type="ARBA" id="ARBA00023242"/>
    </source>
</evidence>
<gene>
    <name evidence="8" type="ORF">PhCBS80983_g03496</name>
</gene>
<dbReference type="GO" id="GO:0000722">
    <property type="term" value="P:telomere maintenance via recombination"/>
    <property type="evidence" value="ECO:0007669"/>
    <property type="project" value="TreeGrafter"/>
</dbReference>
<dbReference type="InterPro" id="IPR027417">
    <property type="entry name" value="P-loop_NTPase"/>
</dbReference>
<keyword evidence="6" id="KW-0539">Nucleus</keyword>
<evidence type="ECO:0000313" key="8">
    <source>
        <dbReference type="EMBL" id="TPX57925.1"/>
    </source>
</evidence>
<dbReference type="GO" id="GO:0090656">
    <property type="term" value="P:t-circle formation"/>
    <property type="evidence" value="ECO:0007669"/>
    <property type="project" value="TreeGrafter"/>
</dbReference>
<dbReference type="GO" id="GO:0005524">
    <property type="term" value="F:ATP binding"/>
    <property type="evidence" value="ECO:0007669"/>
    <property type="project" value="UniProtKB-KW"/>
</dbReference>
<comment type="subcellular location">
    <subcellularLocation>
        <location evidence="1">Nucleus</location>
    </subcellularLocation>
</comment>
<keyword evidence="4" id="KW-0067">ATP-binding</keyword>
<dbReference type="GO" id="GO:0005657">
    <property type="term" value="C:replication fork"/>
    <property type="evidence" value="ECO:0007669"/>
    <property type="project" value="TreeGrafter"/>
</dbReference>
<evidence type="ECO:0000256" key="3">
    <source>
        <dbReference type="ARBA" id="ARBA00022763"/>
    </source>
</evidence>